<dbReference type="InterPro" id="IPR013196">
    <property type="entry name" value="HTH_11"/>
</dbReference>
<evidence type="ECO:0000259" key="3">
    <source>
        <dbReference type="PROSITE" id="PS51000"/>
    </source>
</evidence>
<dbReference type="Pfam" id="PF08279">
    <property type="entry name" value="HTH_11"/>
    <property type="match status" value="1"/>
</dbReference>
<dbReference type="InterPro" id="IPR001034">
    <property type="entry name" value="DeoR_HTH"/>
</dbReference>
<gene>
    <name evidence="4" type="ORF">FGG15_04995</name>
</gene>
<dbReference type="EMBL" id="VCNI01000001">
    <property type="protein sequence ID" value="TMU56905.1"/>
    <property type="molecule type" value="Genomic_DNA"/>
</dbReference>
<dbReference type="RefSeq" id="WP_138833829.1">
    <property type="nucleotide sequence ID" value="NZ_VCNI01000001.1"/>
</dbReference>
<dbReference type="Pfam" id="PF13280">
    <property type="entry name" value="WYL"/>
    <property type="match status" value="1"/>
</dbReference>
<dbReference type="InterPro" id="IPR026881">
    <property type="entry name" value="WYL_dom"/>
</dbReference>
<sequence>MNRLTRITSILIKLQSKSTLTAQEIADEFDISLRTVYRDVKTLQEAGVPIGSEAGIGYFMVDGYRLPPVSFAEDEANALVTAEKFVLQNMETSLVKNYRSALTKIKAVLRTSEKDKVALLESRISPARQFNKEESSSYLAEVQKAITSFEVIDITYRDPQGITTQRKVDPLGLYFTENRWVMVAYCRFREDYRDFRLDRILDLKPTDITSGKAITFNLQDHFKKRGEKYS</sequence>
<evidence type="ECO:0000313" key="5">
    <source>
        <dbReference type="Proteomes" id="UP000751614"/>
    </source>
</evidence>
<comment type="caution">
    <text evidence="4">The sequence shown here is derived from an EMBL/GenBank/DDBJ whole genome shotgun (WGS) entry which is preliminary data.</text>
</comment>
<dbReference type="PANTHER" id="PTHR34580">
    <property type="match status" value="1"/>
</dbReference>
<keyword evidence="2" id="KW-0804">Transcription</keyword>
<feature type="domain" description="HTH deoR-type" evidence="3">
    <location>
        <begin position="3"/>
        <end position="58"/>
    </location>
</feature>
<dbReference type="PROSITE" id="PS52050">
    <property type="entry name" value="WYL"/>
    <property type="match status" value="1"/>
</dbReference>
<proteinExistence type="predicted"/>
<reference evidence="4 5" key="1">
    <citation type="submission" date="2019-05" db="EMBL/GenBank/DDBJ databases">
        <title>Flagellimonas sp. AsT0115, sp. nov., isolated from a marine red algae, Asparagopsis taxiformis.</title>
        <authorList>
            <person name="Kim J."/>
            <person name="Jeong S.E."/>
            <person name="Jeon C.O."/>
        </authorList>
    </citation>
    <scope>NUCLEOTIDE SEQUENCE [LARGE SCALE GENOMIC DNA]</scope>
    <source>
        <strain evidence="4 5">AsT0115</strain>
    </source>
</reference>
<dbReference type="Gene3D" id="1.10.10.10">
    <property type="entry name" value="Winged helix-like DNA-binding domain superfamily/Winged helix DNA-binding domain"/>
    <property type="match status" value="1"/>
</dbReference>
<organism evidence="4 5">
    <name type="scientific">Flagellimonas algicola</name>
    <dbReference type="NCBI Taxonomy" id="2583815"/>
    <lineage>
        <taxon>Bacteria</taxon>
        <taxon>Pseudomonadati</taxon>
        <taxon>Bacteroidota</taxon>
        <taxon>Flavobacteriia</taxon>
        <taxon>Flavobacteriales</taxon>
        <taxon>Flavobacteriaceae</taxon>
        <taxon>Flagellimonas</taxon>
    </lineage>
</organism>
<dbReference type="InterPro" id="IPR036390">
    <property type="entry name" value="WH_DNA-bd_sf"/>
</dbReference>
<protein>
    <submittedName>
        <fullName evidence="4">YafY family transcriptional regulator</fullName>
    </submittedName>
</protein>
<dbReference type="PANTHER" id="PTHR34580:SF1">
    <property type="entry name" value="PROTEIN PAFC"/>
    <property type="match status" value="1"/>
</dbReference>
<dbReference type="SUPFAM" id="SSF46785">
    <property type="entry name" value="Winged helix' DNA-binding domain"/>
    <property type="match status" value="1"/>
</dbReference>
<name>A0ABY2WQ99_9FLAO</name>
<evidence type="ECO:0000256" key="2">
    <source>
        <dbReference type="ARBA" id="ARBA00023163"/>
    </source>
</evidence>
<dbReference type="Proteomes" id="UP000751614">
    <property type="component" value="Unassembled WGS sequence"/>
</dbReference>
<dbReference type="InterPro" id="IPR036388">
    <property type="entry name" value="WH-like_DNA-bd_sf"/>
</dbReference>
<dbReference type="InterPro" id="IPR051534">
    <property type="entry name" value="CBASS_pafABC_assoc_protein"/>
</dbReference>
<keyword evidence="5" id="KW-1185">Reference proteome</keyword>
<accession>A0ABY2WQ99</accession>
<keyword evidence="1" id="KW-0805">Transcription regulation</keyword>
<evidence type="ECO:0000256" key="1">
    <source>
        <dbReference type="ARBA" id="ARBA00023015"/>
    </source>
</evidence>
<dbReference type="PROSITE" id="PS51000">
    <property type="entry name" value="HTH_DEOR_2"/>
    <property type="match status" value="1"/>
</dbReference>
<evidence type="ECO:0000313" key="4">
    <source>
        <dbReference type="EMBL" id="TMU56905.1"/>
    </source>
</evidence>